<sequence>MKLNFSYTFEAKLSMGTGQNKIGFHKALKRIHMRRKAFALAKPVSVSLLGYAATFLYQQGVLCYRVDEPMTRIRVRDIHNSSAVESVIDVVKLISHTVKGVRCRAGTCRLLNYADGILVCLLEAHWLQPRLLAVNVNTGHCLATLELETSQRIFVRNNSDYLLYGTHSSVGSHGHHEWVISGYNMKKKRHIKGIRLSNLVGYDIGSTVAFEIHRGYFYAVSNQTSFEVKEVDWTSFYRGYRFPLENACEGNLEAEQWWRRNHVEGPINDSWTDLKLHVDECTGDLMIVEARKEWPGGGSNGQRTCYTRVVQFPNKENPEDSLMLDRKSNLEGGPYPTLSGERPAFLFTQRIRHPKNVHHDDSGTANEFIIARTMVRYYSPDANAFLDLVNDPEDPLRNGDFRPRQRLRLRVSSRIVCPPNSSEPYRPRGILMWPPNRTSKGDDELTKLPNPLSGKAEGKCDERSLIYTIGDTERRAMVLVNFDEGIDLCSKHHNRNFHAQNRISKAAANTYRTHGGGLAPHRVRPCERIGGGSLAIDHVRPCKRTRTSIHRSVPPMLLTPPGVEVPYFHQEEATYLSHKNVVI</sequence>
<keyword evidence="2" id="KW-1185">Reference proteome</keyword>
<gene>
    <name evidence="1" type="ORF">GP486_002247</name>
</gene>
<dbReference type="AlphaFoldDB" id="A0A9P8LF47"/>
<accession>A0A9P8LF47</accession>
<protein>
    <submittedName>
        <fullName evidence="1">Uncharacterized protein</fullName>
    </submittedName>
</protein>
<proteinExistence type="predicted"/>
<dbReference type="EMBL" id="JAGHQM010000239">
    <property type="protein sequence ID" value="KAH0563188.1"/>
    <property type="molecule type" value="Genomic_DNA"/>
</dbReference>
<evidence type="ECO:0000313" key="2">
    <source>
        <dbReference type="Proteomes" id="UP000750711"/>
    </source>
</evidence>
<name>A0A9P8LF47_9PEZI</name>
<evidence type="ECO:0000313" key="1">
    <source>
        <dbReference type="EMBL" id="KAH0563188.1"/>
    </source>
</evidence>
<reference evidence="1" key="1">
    <citation type="submission" date="2021-03" db="EMBL/GenBank/DDBJ databases">
        <title>Comparative genomics and phylogenomic investigation of the class Geoglossomycetes provide insights into ecological specialization and systematics.</title>
        <authorList>
            <person name="Melie T."/>
            <person name="Pirro S."/>
            <person name="Miller A.N."/>
            <person name="Quandt A."/>
        </authorList>
    </citation>
    <scope>NUCLEOTIDE SEQUENCE</scope>
    <source>
        <strain evidence="1">CAQ_001_2017</strain>
    </source>
</reference>
<organism evidence="1 2">
    <name type="scientific">Trichoglossum hirsutum</name>
    <dbReference type="NCBI Taxonomy" id="265104"/>
    <lineage>
        <taxon>Eukaryota</taxon>
        <taxon>Fungi</taxon>
        <taxon>Dikarya</taxon>
        <taxon>Ascomycota</taxon>
        <taxon>Pezizomycotina</taxon>
        <taxon>Geoglossomycetes</taxon>
        <taxon>Geoglossales</taxon>
        <taxon>Geoglossaceae</taxon>
        <taxon>Trichoglossum</taxon>
    </lineage>
</organism>
<dbReference type="Proteomes" id="UP000750711">
    <property type="component" value="Unassembled WGS sequence"/>
</dbReference>
<comment type="caution">
    <text evidence="1">The sequence shown here is derived from an EMBL/GenBank/DDBJ whole genome shotgun (WGS) entry which is preliminary data.</text>
</comment>